<evidence type="ECO:0000313" key="3">
    <source>
        <dbReference type="Proteomes" id="UP000243542"/>
    </source>
</evidence>
<protein>
    <submittedName>
        <fullName evidence="2">Uncharacterized protein DUF397</fullName>
    </submittedName>
</protein>
<dbReference type="AlphaFoldDB" id="A0A2A9FHR6"/>
<sequence length="76" mass="8512">MNYYDPNETAELFPEAAWHRPAACDTNSGNCVEVAFGRDGRVGIRDSKLPSSPVLVFDREEWVSFTGAVRRGQFAF</sequence>
<feature type="domain" description="DUF397" evidence="1">
    <location>
        <begin position="16"/>
        <end position="70"/>
    </location>
</feature>
<evidence type="ECO:0000313" key="2">
    <source>
        <dbReference type="EMBL" id="PFG51007.1"/>
    </source>
</evidence>
<dbReference type="Pfam" id="PF04149">
    <property type="entry name" value="DUF397"/>
    <property type="match status" value="1"/>
</dbReference>
<organism evidence="2 3">
    <name type="scientific">Amycolatopsis sulphurea</name>
    <dbReference type="NCBI Taxonomy" id="76022"/>
    <lineage>
        <taxon>Bacteria</taxon>
        <taxon>Bacillati</taxon>
        <taxon>Actinomycetota</taxon>
        <taxon>Actinomycetes</taxon>
        <taxon>Pseudonocardiales</taxon>
        <taxon>Pseudonocardiaceae</taxon>
        <taxon>Amycolatopsis</taxon>
    </lineage>
</organism>
<name>A0A2A9FHR6_9PSEU</name>
<gene>
    <name evidence="2" type="ORF">ATK36_6273</name>
</gene>
<dbReference type="InterPro" id="IPR007278">
    <property type="entry name" value="DUF397"/>
</dbReference>
<accession>A0A2A9FHR6</accession>
<dbReference type="Proteomes" id="UP000243542">
    <property type="component" value="Unassembled WGS sequence"/>
</dbReference>
<keyword evidence="3" id="KW-1185">Reference proteome</keyword>
<proteinExistence type="predicted"/>
<evidence type="ECO:0000259" key="1">
    <source>
        <dbReference type="Pfam" id="PF04149"/>
    </source>
</evidence>
<dbReference type="EMBL" id="PDJK01000002">
    <property type="protein sequence ID" value="PFG51007.1"/>
    <property type="molecule type" value="Genomic_DNA"/>
</dbReference>
<comment type="caution">
    <text evidence="2">The sequence shown here is derived from an EMBL/GenBank/DDBJ whole genome shotgun (WGS) entry which is preliminary data.</text>
</comment>
<reference evidence="2 3" key="1">
    <citation type="submission" date="2017-10" db="EMBL/GenBank/DDBJ databases">
        <title>Sequencing the genomes of 1000 actinobacteria strains.</title>
        <authorList>
            <person name="Klenk H.-P."/>
        </authorList>
    </citation>
    <scope>NUCLEOTIDE SEQUENCE [LARGE SCALE GENOMIC DNA]</scope>
    <source>
        <strain evidence="2 3">DSM 46092</strain>
    </source>
</reference>
<dbReference type="RefSeq" id="WP_098514624.1">
    <property type="nucleotide sequence ID" value="NZ_JBIAKZ010000054.1"/>
</dbReference>